<proteinExistence type="predicted"/>
<keyword evidence="2" id="KW-1185">Reference proteome</keyword>
<dbReference type="Proteomes" id="UP000000321">
    <property type="component" value="Unassembled WGS sequence"/>
</dbReference>
<dbReference type="EMBL" id="AAPJ01000003">
    <property type="protein sequence ID" value="EAS49927.1"/>
    <property type="molecule type" value="Genomic_DNA"/>
</dbReference>
<name>Q1YJ40_AURMS</name>
<sequence length="295" mass="32531">MWRMCLPRDHPRRTIIMARDRSRSALILTMIATSLFAFPAKAADIVPHLAVYDMSMLRKSSDLVGGSGRIALKLEREACEQIELDYRFVARFEREDATVVTDQQTVSVENFAARAYHFTTRTFVDNVEGWVIRGSATNTDTRTRVEIAEPSAETFDLPLSVFPTAHTMDLIDMAIAGESLVEARLYDGDNEAGKLLTTTAIITPVEAEATPPGPANPEAASSPVAAMLDLRRWRVAESYYNSDSKLDGLPLFQTSYTLYENGISDDIIIDNGDYAFSGSLSKLELASAPDCEDAS</sequence>
<reference evidence="1 2" key="1">
    <citation type="journal article" date="2008" name="Appl. Environ. Microbiol.">
        <title>Genomic insights into Mn(II) oxidation by the marine alphaproteobacterium Aurantimonas sp. strain SI85-9A1.</title>
        <authorList>
            <person name="Dick G.J."/>
            <person name="Podell S."/>
            <person name="Johnson H.A."/>
            <person name="Rivera-Espinoza Y."/>
            <person name="Bernier-Latmani R."/>
            <person name="McCarthy J.K."/>
            <person name="Torpey J.W."/>
            <person name="Clement B.G."/>
            <person name="Gaasterland T."/>
            <person name="Tebo B.M."/>
        </authorList>
    </citation>
    <scope>NUCLEOTIDE SEQUENCE [LARGE SCALE GENOMIC DNA]</scope>
    <source>
        <strain evidence="1 2">SI85-9A1</strain>
    </source>
</reference>
<protein>
    <recommendedName>
        <fullName evidence="3">DUF1849 family protein</fullName>
    </recommendedName>
</protein>
<dbReference type="BioCyc" id="AURANTIMONAS:SI859A1_01280-MONOMER"/>
<organism evidence="1 2">
    <name type="scientific">Aurantimonas manganoxydans (strain ATCC BAA-1229 / DSM 21871 / SI85-9A1)</name>
    <dbReference type="NCBI Taxonomy" id="287752"/>
    <lineage>
        <taxon>Bacteria</taxon>
        <taxon>Pseudomonadati</taxon>
        <taxon>Pseudomonadota</taxon>
        <taxon>Alphaproteobacteria</taxon>
        <taxon>Hyphomicrobiales</taxon>
        <taxon>Aurantimonadaceae</taxon>
        <taxon>Aurantimonas</taxon>
    </lineage>
</organism>
<dbReference type="InterPro" id="IPR015000">
    <property type="entry name" value="EipB-like"/>
</dbReference>
<evidence type="ECO:0000313" key="2">
    <source>
        <dbReference type="Proteomes" id="UP000000321"/>
    </source>
</evidence>
<evidence type="ECO:0008006" key="3">
    <source>
        <dbReference type="Google" id="ProtNLM"/>
    </source>
</evidence>
<dbReference type="AlphaFoldDB" id="Q1YJ40"/>
<accession>Q1YJ40</accession>
<gene>
    <name evidence="1" type="ORF">SI859A1_01280</name>
</gene>
<comment type="caution">
    <text evidence="1">The sequence shown here is derived from an EMBL/GenBank/DDBJ whole genome shotgun (WGS) entry which is preliminary data.</text>
</comment>
<evidence type="ECO:0000313" key="1">
    <source>
        <dbReference type="EMBL" id="EAS49927.1"/>
    </source>
</evidence>
<dbReference type="HOGENOM" id="CLU_064490_0_0_5"/>
<dbReference type="Pfam" id="PF08904">
    <property type="entry name" value="EipB_like"/>
    <property type="match status" value="1"/>
</dbReference>